<dbReference type="PANTHER" id="PTHR11662">
    <property type="entry name" value="SOLUTE CARRIER FAMILY 17"/>
    <property type="match status" value="1"/>
</dbReference>
<dbReference type="AlphaFoldDB" id="A0A158G6E5"/>
<keyword evidence="3 5" id="KW-1133">Transmembrane helix</keyword>
<name>A0A158G6E5_CABSO</name>
<sequence length="441" mass="47626">METTKTTRWRARYWVYLMLFLLTTINYLDRVVLSVGAGPLAADLHVNKVQLGYLFSSFLWGYALFLIPVGLLVDRFGSRSVTAISMTVWSLATMVTGAATSAMGVLVSRIVMGAGEASCYPSAARIIRDWAPSRERGVAMTALNSGAYFGPALGALALSWLISIAGWRWSFAICGGVGFFWIAAWLFFFKAPENTRWISEDERETILRERETAEQTGSDSVSIGLTGLLCERTMWAQMLTQGCNVYTQYLFLTWLPNYLQTERGMTLLGSGTAMAIPYLGSIVISMALGFLSDSTLNPAAVEKGQRRRLVGAVMSAGAVIVFIPMISNVWVVLGLITVALGAASAGIALNVALLGDLLRTRRDIGRAVALQFMGGNVFGFFAPIVTGYIVQATGHFAAAIIAAGIIFLVGAMSAWFLTWKPIGARAAGMVSQHAVAGRRMS</sequence>
<dbReference type="PROSITE" id="PS50850">
    <property type="entry name" value="MFS"/>
    <property type="match status" value="1"/>
</dbReference>
<feature type="transmembrane region" description="Helical" evidence="5">
    <location>
        <begin position="53"/>
        <end position="74"/>
    </location>
</feature>
<keyword evidence="2 5" id="KW-0812">Transmembrane</keyword>
<evidence type="ECO:0000313" key="7">
    <source>
        <dbReference type="EMBL" id="SAL27463.1"/>
    </source>
</evidence>
<evidence type="ECO:0000313" key="8">
    <source>
        <dbReference type="Proteomes" id="UP000054893"/>
    </source>
</evidence>
<keyword evidence="4 5" id="KW-0472">Membrane</keyword>
<dbReference type="Pfam" id="PF07690">
    <property type="entry name" value="MFS_1"/>
    <property type="match status" value="1"/>
</dbReference>
<gene>
    <name evidence="7" type="ORF">AWB64_02269</name>
</gene>
<feature type="transmembrane region" description="Helical" evidence="5">
    <location>
        <begin position="86"/>
        <end position="107"/>
    </location>
</feature>
<comment type="subcellular location">
    <subcellularLocation>
        <location evidence="1">Membrane</location>
        <topology evidence="1">Multi-pass membrane protein</topology>
    </subcellularLocation>
</comment>
<feature type="transmembrane region" description="Helical" evidence="5">
    <location>
        <begin position="309"/>
        <end position="326"/>
    </location>
</feature>
<dbReference type="PANTHER" id="PTHR11662:SF399">
    <property type="entry name" value="FI19708P1-RELATED"/>
    <property type="match status" value="1"/>
</dbReference>
<dbReference type="Gene3D" id="1.20.1250.20">
    <property type="entry name" value="MFS general substrate transporter like domains"/>
    <property type="match status" value="2"/>
</dbReference>
<feature type="transmembrane region" description="Helical" evidence="5">
    <location>
        <begin position="12"/>
        <end position="33"/>
    </location>
</feature>
<evidence type="ECO:0000256" key="1">
    <source>
        <dbReference type="ARBA" id="ARBA00004141"/>
    </source>
</evidence>
<feature type="transmembrane region" description="Helical" evidence="5">
    <location>
        <begin position="138"/>
        <end position="162"/>
    </location>
</feature>
<evidence type="ECO:0000256" key="2">
    <source>
        <dbReference type="ARBA" id="ARBA00022692"/>
    </source>
</evidence>
<organism evidence="7 8">
    <name type="scientific">Caballeronia sordidicola</name>
    <name type="common">Burkholderia sordidicola</name>
    <dbReference type="NCBI Taxonomy" id="196367"/>
    <lineage>
        <taxon>Bacteria</taxon>
        <taxon>Pseudomonadati</taxon>
        <taxon>Pseudomonadota</taxon>
        <taxon>Betaproteobacteria</taxon>
        <taxon>Burkholderiales</taxon>
        <taxon>Burkholderiaceae</taxon>
        <taxon>Caballeronia</taxon>
    </lineage>
</organism>
<dbReference type="CDD" id="cd17319">
    <property type="entry name" value="MFS_ExuT_GudP_like"/>
    <property type="match status" value="1"/>
</dbReference>
<evidence type="ECO:0000259" key="6">
    <source>
        <dbReference type="PROSITE" id="PS50850"/>
    </source>
</evidence>
<feature type="transmembrane region" description="Helical" evidence="5">
    <location>
        <begin position="267"/>
        <end position="288"/>
    </location>
</feature>
<dbReference type="InterPro" id="IPR050382">
    <property type="entry name" value="MFS_Na/Anion_cotransporter"/>
</dbReference>
<dbReference type="InterPro" id="IPR036259">
    <property type="entry name" value="MFS_trans_sf"/>
</dbReference>
<proteinExistence type="predicted"/>
<feature type="transmembrane region" description="Helical" evidence="5">
    <location>
        <begin position="332"/>
        <end position="355"/>
    </location>
</feature>
<dbReference type="GO" id="GO:0016020">
    <property type="term" value="C:membrane"/>
    <property type="evidence" value="ECO:0007669"/>
    <property type="project" value="UniProtKB-SubCell"/>
</dbReference>
<dbReference type="EMBL" id="FCOC02000005">
    <property type="protein sequence ID" value="SAL27463.1"/>
    <property type="molecule type" value="Genomic_DNA"/>
</dbReference>
<feature type="transmembrane region" description="Helical" evidence="5">
    <location>
        <begin position="169"/>
        <end position="188"/>
    </location>
</feature>
<dbReference type="InterPro" id="IPR020846">
    <property type="entry name" value="MFS_dom"/>
</dbReference>
<feature type="transmembrane region" description="Helical" evidence="5">
    <location>
        <begin position="396"/>
        <end position="419"/>
    </location>
</feature>
<evidence type="ECO:0000256" key="5">
    <source>
        <dbReference type="SAM" id="Phobius"/>
    </source>
</evidence>
<accession>A0A158G6E5</accession>
<evidence type="ECO:0000256" key="4">
    <source>
        <dbReference type="ARBA" id="ARBA00023136"/>
    </source>
</evidence>
<dbReference type="GO" id="GO:0022857">
    <property type="term" value="F:transmembrane transporter activity"/>
    <property type="evidence" value="ECO:0007669"/>
    <property type="project" value="InterPro"/>
</dbReference>
<feature type="domain" description="Major facilitator superfamily (MFS) profile" evidence="6">
    <location>
        <begin position="15"/>
        <end position="422"/>
    </location>
</feature>
<reference evidence="7 8" key="1">
    <citation type="submission" date="2016-01" db="EMBL/GenBank/DDBJ databases">
        <authorList>
            <person name="Oliw E.H."/>
        </authorList>
    </citation>
    <scope>NUCLEOTIDE SEQUENCE [LARGE SCALE GENOMIC DNA]</scope>
    <source>
        <strain evidence="7">LMG 22029</strain>
    </source>
</reference>
<dbReference type="SUPFAM" id="SSF103473">
    <property type="entry name" value="MFS general substrate transporter"/>
    <property type="match status" value="1"/>
</dbReference>
<feature type="transmembrane region" description="Helical" evidence="5">
    <location>
        <begin position="367"/>
        <end position="390"/>
    </location>
</feature>
<evidence type="ECO:0000256" key="3">
    <source>
        <dbReference type="ARBA" id="ARBA00022989"/>
    </source>
</evidence>
<dbReference type="InterPro" id="IPR011701">
    <property type="entry name" value="MFS"/>
</dbReference>
<dbReference type="Proteomes" id="UP000054893">
    <property type="component" value="Unassembled WGS sequence"/>
</dbReference>
<protein>
    <submittedName>
        <fullName evidence="7">MFS transporter</fullName>
    </submittedName>
</protein>